<reference evidence="2" key="2">
    <citation type="journal article" date="2021" name="PeerJ">
        <title>Extensive microbial diversity within the chicken gut microbiome revealed by metagenomics and culture.</title>
        <authorList>
            <person name="Gilroy R."/>
            <person name="Ravi A."/>
            <person name="Getino M."/>
            <person name="Pursley I."/>
            <person name="Horton D.L."/>
            <person name="Alikhan N.F."/>
            <person name="Baker D."/>
            <person name="Gharbi K."/>
            <person name="Hall N."/>
            <person name="Watson M."/>
            <person name="Adriaenssens E.M."/>
            <person name="Foster-Nyarko E."/>
            <person name="Jarju S."/>
            <person name="Secka A."/>
            <person name="Antonio M."/>
            <person name="Oren A."/>
            <person name="Chaudhuri R.R."/>
            <person name="La Ragione R."/>
            <person name="Hildebrand F."/>
            <person name="Pallen M.J."/>
        </authorList>
    </citation>
    <scope>NUCLEOTIDE SEQUENCE</scope>
    <source>
        <strain evidence="2">CHK154-7741</strain>
    </source>
</reference>
<reference evidence="2" key="1">
    <citation type="submission" date="2020-10" db="EMBL/GenBank/DDBJ databases">
        <authorList>
            <person name="Gilroy R."/>
        </authorList>
    </citation>
    <scope>NUCLEOTIDE SEQUENCE</scope>
    <source>
        <strain evidence="2">CHK154-7741</strain>
    </source>
</reference>
<dbReference type="EMBL" id="DVOD01000065">
    <property type="protein sequence ID" value="HIU93264.1"/>
    <property type="molecule type" value="Genomic_DNA"/>
</dbReference>
<feature type="compositionally biased region" description="Low complexity" evidence="1">
    <location>
        <begin position="67"/>
        <end position="78"/>
    </location>
</feature>
<feature type="region of interest" description="Disordered" evidence="1">
    <location>
        <begin position="52"/>
        <end position="103"/>
    </location>
</feature>
<sequence length="321" mass="35432">MKKLLMKKILIFFIITGFLFVQCPFSFAKDELPDLPALPDFDSVMPPDGIDAFAPSSTPAQVAPKETVSTTTPAPSTVQKNNVSQTTKPVSKQPSTPPSTVVTQPAVIPQKPVNTANNSYYKNNLKNSYVVPKGKKFKVRLQQTISDKTPEGTRISFVSVYPETSTYITIPSGTIFKGKISDSHPPYITGNGGLIVINVDQMIYKGKAYEIDAKVSVANGKRIFLNNIKGKRQYFQSIPKAMKPGNRYFKKMWRVTCNLAKNDSGVEIILTPFSLLTGTVVWAVNFVTSPVLAIFYKGKSITIPKDSPFTIQLRENAILLK</sequence>
<evidence type="ECO:0000256" key="1">
    <source>
        <dbReference type="SAM" id="MobiDB-lite"/>
    </source>
</evidence>
<evidence type="ECO:0000313" key="2">
    <source>
        <dbReference type="EMBL" id="HIU93264.1"/>
    </source>
</evidence>
<name>A0A9D1SS92_9CLOT</name>
<evidence type="ECO:0000313" key="3">
    <source>
        <dbReference type="Proteomes" id="UP000886748"/>
    </source>
</evidence>
<dbReference type="Proteomes" id="UP000886748">
    <property type="component" value="Unassembled WGS sequence"/>
</dbReference>
<comment type="caution">
    <text evidence="2">The sequence shown here is derived from an EMBL/GenBank/DDBJ whole genome shotgun (WGS) entry which is preliminary data.</text>
</comment>
<dbReference type="AlphaFoldDB" id="A0A9D1SS92"/>
<feature type="compositionally biased region" description="Low complexity" evidence="1">
    <location>
        <begin position="86"/>
        <end position="103"/>
    </location>
</feature>
<protein>
    <submittedName>
        <fullName evidence="2">Uncharacterized protein</fullName>
    </submittedName>
</protein>
<gene>
    <name evidence="2" type="ORF">IAD26_09060</name>
</gene>
<proteinExistence type="predicted"/>
<accession>A0A9D1SS92</accession>
<organism evidence="2 3">
    <name type="scientific">Candidatus Limenecus avicola</name>
    <dbReference type="NCBI Taxonomy" id="2840847"/>
    <lineage>
        <taxon>Bacteria</taxon>
        <taxon>Bacillati</taxon>
        <taxon>Bacillota</taxon>
        <taxon>Clostridia</taxon>
        <taxon>Eubacteriales</taxon>
        <taxon>Clostridiaceae</taxon>
        <taxon>Clostridiaceae incertae sedis</taxon>
        <taxon>Candidatus Limenecus</taxon>
    </lineage>
</organism>